<evidence type="ECO:0000313" key="2">
    <source>
        <dbReference type="Proteomes" id="UP000663090"/>
    </source>
</evidence>
<sequence>MLPPPSVVLSPISLGEVAVLDAVTVDMGIQVLGTGFIPPCLVYVENKALETQFVSGTELRARLPRTLLWRPLDALVEVRIPPGTPGYPGGGRSPLTAYLEPTPELLSLSPDAIDLDPSEPVRVTVKGKNLLYGSRAIFLGESFPLTVTRPTEGTVELPPRVLGSPSEEHRLYLEVPWPYRSPLNPLTTNALRLPVRTPTPTIAGIWPPTLNAVDMLQGKAGSARSFSIEVSGTKLRANTVVKWNGRPLQTYSSASAGRIRADLPRDARAEATTIQVSLETPSTQGPLVSGNYPLAVKTPPVVYAVSPAWVTVSDTGVTFELRGEGLGEYRQQVLLWNGTPLPSESFNENPGGPPYDRWTFRVPPQWLAQPGVFPVTVRRTYDGAESAPLFVQVVTESPAPLVQWLNPSVLSVGDAPGAISISGAAFTSQTIALVNGQERPTRIESSGYLTTDLLSSDLERKGPLSITVRTPPPGGGTSLPLLLAVHAERTTPIIEAVTGPAGENPLMARDDPMTLHVQGQGFTPGSVVRWKGLPMPTQWQCLDNPCKAGPGTKSELTAVIPAEHARTPGPAKVTVFTPGPGGGESRARYLVITSELETRLSLNLREMNVRAVEEGAATRVYFTAHGLNGAQVSKLLVNGLERPFNGVDGSFLLSPQEAATDGVLEIRVLVQGRGLSAPTHLYVNGARTPRIRELAPGVLSQDPLGREVFPQTFMVAGQDFLWTDEPTRVSRLMMSVRTPSEEASTPGDRMAFSQLSLDVPGIRTVTLSRVAEGGGLSLPALLNVVPERAAPLLTKLEPMFVTAGVPHLRVRIWAQGLHTDSQLRWKDFRSRIKPVHFYSSDANNYEAELPAAALATPGMVDVTIETPAPGGGTSLPIRVVVE</sequence>
<reference evidence="1 2" key="1">
    <citation type="submission" date="2021-02" db="EMBL/GenBank/DDBJ databases">
        <title>De Novo genome assembly of isolated myxobacteria.</title>
        <authorList>
            <person name="Stevens D.C."/>
        </authorList>
    </citation>
    <scope>NUCLEOTIDE SEQUENCE [LARGE SCALE GENOMIC DNA]</scope>
    <source>
        <strain evidence="1 2">SCHIC003</strain>
    </source>
</reference>
<accession>A0ABX7MZ15</accession>
<dbReference type="RefSeq" id="WP_206713420.1">
    <property type="nucleotide sequence ID" value="NZ_CP071091.1"/>
</dbReference>
<evidence type="ECO:0008006" key="3">
    <source>
        <dbReference type="Google" id="ProtNLM"/>
    </source>
</evidence>
<proteinExistence type="predicted"/>
<keyword evidence="2" id="KW-1185">Reference proteome</keyword>
<name>A0ABX7MZ15_9BACT</name>
<dbReference type="Proteomes" id="UP000663090">
    <property type="component" value="Chromosome"/>
</dbReference>
<organism evidence="1 2">
    <name type="scientific">Myxococcus landrumensis</name>
    <dbReference type="NCBI Taxonomy" id="2813577"/>
    <lineage>
        <taxon>Bacteria</taxon>
        <taxon>Pseudomonadati</taxon>
        <taxon>Myxococcota</taxon>
        <taxon>Myxococcia</taxon>
        <taxon>Myxococcales</taxon>
        <taxon>Cystobacterineae</taxon>
        <taxon>Myxococcaceae</taxon>
        <taxon>Myxococcus</taxon>
    </lineage>
</organism>
<evidence type="ECO:0000313" key="1">
    <source>
        <dbReference type="EMBL" id="QSQ11675.1"/>
    </source>
</evidence>
<dbReference type="EMBL" id="CP071091">
    <property type="protein sequence ID" value="QSQ11675.1"/>
    <property type="molecule type" value="Genomic_DNA"/>
</dbReference>
<gene>
    <name evidence="1" type="ORF">JY572_25160</name>
</gene>
<protein>
    <recommendedName>
        <fullName evidence="3">IPT/TIG domain-containing protein</fullName>
    </recommendedName>
</protein>